<evidence type="ECO:0000256" key="3">
    <source>
        <dbReference type="ARBA" id="ARBA00022723"/>
    </source>
</evidence>
<accession>A0A370BYI2</accession>
<feature type="domain" description="Alcohol dehydrogenase-like N-terminal" evidence="6">
    <location>
        <begin position="33"/>
        <end position="118"/>
    </location>
</feature>
<evidence type="ECO:0000256" key="5">
    <source>
        <dbReference type="ARBA" id="ARBA00023002"/>
    </source>
</evidence>
<dbReference type="PANTHER" id="PTHR43161">
    <property type="entry name" value="SORBITOL DEHYDROGENASE"/>
    <property type="match status" value="1"/>
</dbReference>
<dbReference type="Proteomes" id="UP000253845">
    <property type="component" value="Unassembled WGS sequence"/>
</dbReference>
<evidence type="ECO:0000256" key="4">
    <source>
        <dbReference type="ARBA" id="ARBA00022833"/>
    </source>
</evidence>
<evidence type="ECO:0000313" key="7">
    <source>
        <dbReference type="EMBL" id="RDH18201.1"/>
    </source>
</evidence>
<dbReference type="GO" id="GO:0006062">
    <property type="term" value="P:sorbitol catabolic process"/>
    <property type="evidence" value="ECO:0007669"/>
    <property type="project" value="TreeGrafter"/>
</dbReference>
<evidence type="ECO:0000256" key="2">
    <source>
        <dbReference type="ARBA" id="ARBA00008072"/>
    </source>
</evidence>
<comment type="cofactor">
    <cofactor evidence="1">
        <name>Zn(2+)</name>
        <dbReference type="ChEBI" id="CHEBI:29105"/>
    </cofactor>
</comment>
<sequence>MSTLQPSVNRALVLHPGGTFTHSERRIPTIESDRDVLVRVVATGLCGSDIHYWQHGKLGEYEVTQPLILAHESSGVIVATGGNFQGLKINDRVALEPRNPCNVCPYCRSGRYKLCTSNSLESHCIMESSFWSDTSVSQNNLLAPTFSRNISNSCLKITT</sequence>
<proteinExistence type="inferred from homology"/>
<reference evidence="7 8" key="1">
    <citation type="submission" date="2018-07" db="EMBL/GenBank/DDBJ databases">
        <title>Section-level genome sequencing of Aspergillus section Nigri to investigate inter- and intra-species variation.</title>
        <authorList>
            <consortium name="DOE Joint Genome Institute"/>
            <person name="Vesth T.C."/>
            <person name="Nybo J.L."/>
            <person name="Theobald S."/>
            <person name="Frisvad J.C."/>
            <person name="Larsen T.O."/>
            <person name="Nielsen K.F."/>
            <person name="Hoof J.B."/>
            <person name="Brandl J."/>
            <person name="Salamov A."/>
            <person name="Riley R."/>
            <person name="Gladden J.M."/>
            <person name="Phatale P."/>
            <person name="Nielsen M.T."/>
            <person name="Lyhne E.K."/>
            <person name="Kogle M.E."/>
            <person name="Strasser K."/>
            <person name="McDonnell E."/>
            <person name="Barry K."/>
            <person name="Clum A."/>
            <person name="Chen C."/>
            <person name="Nolan M."/>
            <person name="Sandor L."/>
            <person name="Kuo A."/>
            <person name="Lipzen A."/>
            <person name="Hainaut M."/>
            <person name="Drula E."/>
            <person name="Tsang A."/>
            <person name="Magnuson J.K."/>
            <person name="Henrissat B."/>
            <person name="Wiebenga A."/>
            <person name="Simmons B.A."/>
            <person name="Makela M.R."/>
            <person name="De vries R.P."/>
            <person name="Grigoriev I.V."/>
            <person name="Mortensen U.H."/>
            <person name="Baker S.E."/>
            <person name="Andersen M.R."/>
        </authorList>
    </citation>
    <scope>NUCLEOTIDE SEQUENCE [LARGE SCALE GENOMIC DNA]</scope>
    <source>
        <strain evidence="7 8">ATCC 13496</strain>
    </source>
</reference>
<protein>
    <submittedName>
        <fullName evidence="7">GroES-like protein</fullName>
    </submittedName>
</protein>
<organism evidence="7 8">
    <name type="scientific">Aspergillus niger ATCC 13496</name>
    <dbReference type="NCBI Taxonomy" id="1353008"/>
    <lineage>
        <taxon>Eukaryota</taxon>
        <taxon>Fungi</taxon>
        <taxon>Dikarya</taxon>
        <taxon>Ascomycota</taxon>
        <taxon>Pezizomycotina</taxon>
        <taxon>Eurotiomycetes</taxon>
        <taxon>Eurotiomycetidae</taxon>
        <taxon>Eurotiales</taxon>
        <taxon>Aspergillaceae</taxon>
        <taxon>Aspergillus</taxon>
        <taxon>Aspergillus subgen. Circumdati</taxon>
    </lineage>
</organism>
<dbReference type="AlphaFoldDB" id="A0A370BYI2"/>
<evidence type="ECO:0000259" key="6">
    <source>
        <dbReference type="Pfam" id="PF08240"/>
    </source>
</evidence>
<dbReference type="Gene3D" id="3.90.180.10">
    <property type="entry name" value="Medium-chain alcohol dehydrogenases, catalytic domain"/>
    <property type="match status" value="1"/>
</dbReference>
<name>A0A370BYI2_ASPNG</name>
<keyword evidence="4" id="KW-0862">Zinc</keyword>
<dbReference type="Pfam" id="PF08240">
    <property type="entry name" value="ADH_N"/>
    <property type="match status" value="1"/>
</dbReference>
<gene>
    <name evidence="7" type="ORF">M747DRAFT_307481</name>
</gene>
<dbReference type="InterPro" id="IPR011032">
    <property type="entry name" value="GroES-like_sf"/>
</dbReference>
<dbReference type="SUPFAM" id="SSF50129">
    <property type="entry name" value="GroES-like"/>
    <property type="match status" value="1"/>
</dbReference>
<keyword evidence="3" id="KW-0479">Metal-binding</keyword>
<keyword evidence="5" id="KW-0560">Oxidoreductase</keyword>
<dbReference type="InterPro" id="IPR013154">
    <property type="entry name" value="ADH-like_N"/>
</dbReference>
<dbReference type="GO" id="GO:0003939">
    <property type="term" value="F:L-iditol 2-dehydrogenase (NAD+) activity"/>
    <property type="evidence" value="ECO:0007669"/>
    <property type="project" value="TreeGrafter"/>
</dbReference>
<dbReference type="PANTHER" id="PTHR43161:SF3">
    <property type="entry name" value="D-XYLULOSE REDUCTASE"/>
    <property type="match status" value="1"/>
</dbReference>
<dbReference type="GO" id="GO:0046872">
    <property type="term" value="F:metal ion binding"/>
    <property type="evidence" value="ECO:0007669"/>
    <property type="project" value="UniProtKB-KW"/>
</dbReference>
<evidence type="ECO:0000256" key="1">
    <source>
        <dbReference type="ARBA" id="ARBA00001947"/>
    </source>
</evidence>
<dbReference type="EMBL" id="KZ851925">
    <property type="protein sequence ID" value="RDH18201.1"/>
    <property type="molecule type" value="Genomic_DNA"/>
</dbReference>
<comment type="similarity">
    <text evidence="2">Belongs to the zinc-containing alcohol dehydrogenase family.</text>
</comment>
<evidence type="ECO:0000313" key="8">
    <source>
        <dbReference type="Proteomes" id="UP000253845"/>
    </source>
</evidence>
<dbReference type="VEuPathDB" id="FungiDB:M747DRAFT_307481"/>